<sequence length="504" mass="52415">MPFTRTVLDVAADHPARPAVVGSDERLTYAELVTDSARLFAAVSGLHAEQVSPPEPVPETHGIPITAVSLTSALHTARIIAGLGLHRAVSATIDPRWPLAHQVRVITTTGIGVVVSDSAELAEALAAAGWTGTVIPLDRLREREARSHPTERPGVRDGAEAFLLLFSSGTTDNPKAFLKTRRQYRDNYAVSSAHLEPCPGVATLAPGPMSYSLTLYALIECLASGGSCHVADRFDAIDAGRRVAAESITRVVAVPAVVQGLTDAARRDPERFTGLELVVTGGANLSARIREGFAAALPAARLISYYGAAEIGFIGDSRAGDGTLISIYEGITVSIRDDAGAEVPAGEVGTVWVHAAACSDGYVGATSTARLVGPDGFATVADQGRMVDGRLSLSGRAGDIVVTGGHKVSLPEVERAFETVEGLGEVCAVGVPSAQLGTVVALVIEGGAPPKAQLLAHARAHLAPQFVPGRWYSVPQLPRTVGGKIRRGETTELVLAAGTGVTRL</sequence>
<gene>
    <name evidence="5" type="ORF">GCM10023167_09820</name>
</gene>
<evidence type="ECO:0000313" key="6">
    <source>
        <dbReference type="Proteomes" id="UP001500642"/>
    </source>
</evidence>
<dbReference type="Pfam" id="PF13193">
    <property type="entry name" value="AMP-binding_C"/>
    <property type="match status" value="1"/>
</dbReference>
<feature type="domain" description="AMP-dependent synthetase/ligase" evidence="3">
    <location>
        <begin position="10"/>
        <end position="362"/>
    </location>
</feature>
<dbReference type="CDD" id="cd04433">
    <property type="entry name" value="AFD_class_I"/>
    <property type="match status" value="1"/>
</dbReference>
<dbReference type="Gene3D" id="3.40.50.12780">
    <property type="entry name" value="N-terminal domain of ligase-like"/>
    <property type="match status" value="1"/>
</dbReference>
<dbReference type="InterPro" id="IPR000873">
    <property type="entry name" value="AMP-dep_synth/lig_dom"/>
</dbReference>
<keyword evidence="2" id="KW-0436">Ligase</keyword>
<reference evidence="6" key="1">
    <citation type="journal article" date="2019" name="Int. J. Syst. Evol. Microbiol.">
        <title>The Global Catalogue of Microorganisms (GCM) 10K type strain sequencing project: providing services to taxonomists for standard genome sequencing and annotation.</title>
        <authorList>
            <consortium name="The Broad Institute Genomics Platform"/>
            <consortium name="The Broad Institute Genome Sequencing Center for Infectious Disease"/>
            <person name="Wu L."/>
            <person name="Ma J."/>
        </authorList>
    </citation>
    <scope>NUCLEOTIDE SEQUENCE [LARGE SCALE GENOMIC DNA]</scope>
    <source>
        <strain evidence="6">JCM 17808</strain>
    </source>
</reference>
<feature type="domain" description="AMP-binding enzyme C-terminal" evidence="4">
    <location>
        <begin position="412"/>
        <end position="484"/>
    </location>
</feature>
<dbReference type="PANTHER" id="PTHR43201:SF5">
    <property type="entry name" value="MEDIUM-CHAIN ACYL-COA LIGASE ACSF2, MITOCHONDRIAL"/>
    <property type="match status" value="1"/>
</dbReference>
<comment type="similarity">
    <text evidence="1">Belongs to the ATP-dependent AMP-binding enzyme family.</text>
</comment>
<protein>
    <submittedName>
        <fullName evidence="5">AMP-binding protein</fullName>
    </submittedName>
</protein>
<dbReference type="Gene3D" id="3.30.300.30">
    <property type="match status" value="1"/>
</dbReference>
<dbReference type="InterPro" id="IPR045851">
    <property type="entry name" value="AMP-bd_C_sf"/>
</dbReference>
<dbReference type="InterPro" id="IPR025110">
    <property type="entry name" value="AMP-bd_C"/>
</dbReference>
<organism evidence="5 6">
    <name type="scientific">Brevibacterium pityocampae</name>
    <dbReference type="NCBI Taxonomy" id="506594"/>
    <lineage>
        <taxon>Bacteria</taxon>
        <taxon>Bacillati</taxon>
        <taxon>Actinomycetota</taxon>
        <taxon>Actinomycetes</taxon>
        <taxon>Micrococcales</taxon>
        <taxon>Brevibacteriaceae</taxon>
        <taxon>Brevibacterium</taxon>
    </lineage>
</organism>
<dbReference type="RefSeq" id="WP_345030350.1">
    <property type="nucleotide sequence ID" value="NZ_BAABGL010000004.1"/>
</dbReference>
<dbReference type="InterPro" id="IPR042099">
    <property type="entry name" value="ANL_N_sf"/>
</dbReference>
<evidence type="ECO:0000256" key="2">
    <source>
        <dbReference type="ARBA" id="ARBA00022598"/>
    </source>
</evidence>
<evidence type="ECO:0000259" key="3">
    <source>
        <dbReference type="Pfam" id="PF00501"/>
    </source>
</evidence>
<keyword evidence="6" id="KW-1185">Reference proteome</keyword>
<dbReference type="Proteomes" id="UP001500642">
    <property type="component" value="Unassembled WGS sequence"/>
</dbReference>
<dbReference type="PANTHER" id="PTHR43201">
    <property type="entry name" value="ACYL-COA SYNTHETASE"/>
    <property type="match status" value="1"/>
</dbReference>
<accession>A0ABP8J823</accession>
<evidence type="ECO:0000256" key="1">
    <source>
        <dbReference type="ARBA" id="ARBA00006432"/>
    </source>
</evidence>
<evidence type="ECO:0000259" key="4">
    <source>
        <dbReference type="Pfam" id="PF13193"/>
    </source>
</evidence>
<proteinExistence type="inferred from homology"/>
<comment type="caution">
    <text evidence="5">The sequence shown here is derived from an EMBL/GenBank/DDBJ whole genome shotgun (WGS) entry which is preliminary data.</text>
</comment>
<dbReference type="EMBL" id="BAABGL010000004">
    <property type="protein sequence ID" value="GAA4386662.1"/>
    <property type="molecule type" value="Genomic_DNA"/>
</dbReference>
<dbReference type="SUPFAM" id="SSF56801">
    <property type="entry name" value="Acetyl-CoA synthetase-like"/>
    <property type="match status" value="1"/>
</dbReference>
<dbReference type="Pfam" id="PF00501">
    <property type="entry name" value="AMP-binding"/>
    <property type="match status" value="1"/>
</dbReference>
<name>A0ABP8J823_9MICO</name>
<evidence type="ECO:0000313" key="5">
    <source>
        <dbReference type="EMBL" id="GAA4386662.1"/>
    </source>
</evidence>